<reference evidence="2 3" key="1">
    <citation type="journal article" date="2019" name="Nat. Ecol. Evol.">
        <title>Megaphylogeny resolves global patterns of mushroom evolution.</title>
        <authorList>
            <person name="Varga T."/>
            <person name="Krizsan K."/>
            <person name="Foldi C."/>
            <person name="Dima B."/>
            <person name="Sanchez-Garcia M."/>
            <person name="Sanchez-Ramirez S."/>
            <person name="Szollosi G.J."/>
            <person name="Szarkandi J.G."/>
            <person name="Papp V."/>
            <person name="Albert L."/>
            <person name="Andreopoulos W."/>
            <person name="Angelini C."/>
            <person name="Antonin V."/>
            <person name="Barry K.W."/>
            <person name="Bougher N.L."/>
            <person name="Buchanan P."/>
            <person name="Buyck B."/>
            <person name="Bense V."/>
            <person name="Catcheside P."/>
            <person name="Chovatia M."/>
            <person name="Cooper J."/>
            <person name="Damon W."/>
            <person name="Desjardin D."/>
            <person name="Finy P."/>
            <person name="Geml J."/>
            <person name="Haridas S."/>
            <person name="Hughes K."/>
            <person name="Justo A."/>
            <person name="Karasinski D."/>
            <person name="Kautmanova I."/>
            <person name="Kiss B."/>
            <person name="Kocsube S."/>
            <person name="Kotiranta H."/>
            <person name="LaButti K.M."/>
            <person name="Lechner B.E."/>
            <person name="Liimatainen K."/>
            <person name="Lipzen A."/>
            <person name="Lukacs Z."/>
            <person name="Mihaltcheva S."/>
            <person name="Morgado L.N."/>
            <person name="Niskanen T."/>
            <person name="Noordeloos M.E."/>
            <person name="Ohm R.A."/>
            <person name="Ortiz-Santana B."/>
            <person name="Ovrebo C."/>
            <person name="Racz N."/>
            <person name="Riley R."/>
            <person name="Savchenko A."/>
            <person name="Shiryaev A."/>
            <person name="Soop K."/>
            <person name="Spirin V."/>
            <person name="Szebenyi C."/>
            <person name="Tomsovsky M."/>
            <person name="Tulloss R.E."/>
            <person name="Uehling J."/>
            <person name="Grigoriev I.V."/>
            <person name="Vagvolgyi C."/>
            <person name="Papp T."/>
            <person name="Martin F.M."/>
            <person name="Miettinen O."/>
            <person name="Hibbett D.S."/>
            <person name="Nagy L.G."/>
        </authorList>
    </citation>
    <scope>NUCLEOTIDE SEQUENCE [LARGE SCALE GENOMIC DNA]</scope>
    <source>
        <strain evidence="2 3">FP101781</strain>
    </source>
</reference>
<evidence type="ECO:0000313" key="2">
    <source>
        <dbReference type="EMBL" id="TEB24783.1"/>
    </source>
</evidence>
<proteinExistence type="predicted"/>
<dbReference type="Proteomes" id="UP000298030">
    <property type="component" value="Unassembled WGS sequence"/>
</dbReference>
<evidence type="ECO:0000259" key="1">
    <source>
        <dbReference type="PROSITE" id="PS50181"/>
    </source>
</evidence>
<dbReference type="PROSITE" id="PS50181">
    <property type="entry name" value="FBOX"/>
    <property type="match status" value="1"/>
</dbReference>
<dbReference type="OrthoDB" id="2981901at2759"/>
<feature type="domain" description="F-box" evidence="1">
    <location>
        <begin position="14"/>
        <end position="60"/>
    </location>
</feature>
<dbReference type="AlphaFoldDB" id="A0A4Y7SSD2"/>
<dbReference type="InterPro" id="IPR001810">
    <property type="entry name" value="F-box_dom"/>
</dbReference>
<protein>
    <recommendedName>
        <fullName evidence="1">F-box domain-containing protein</fullName>
    </recommendedName>
</protein>
<accession>A0A4Y7SSD2</accession>
<evidence type="ECO:0000313" key="3">
    <source>
        <dbReference type="Proteomes" id="UP000298030"/>
    </source>
</evidence>
<organism evidence="2 3">
    <name type="scientific">Coprinellus micaceus</name>
    <name type="common">Glistening ink-cap mushroom</name>
    <name type="synonym">Coprinus micaceus</name>
    <dbReference type="NCBI Taxonomy" id="71717"/>
    <lineage>
        <taxon>Eukaryota</taxon>
        <taxon>Fungi</taxon>
        <taxon>Dikarya</taxon>
        <taxon>Basidiomycota</taxon>
        <taxon>Agaricomycotina</taxon>
        <taxon>Agaricomycetes</taxon>
        <taxon>Agaricomycetidae</taxon>
        <taxon>Agaricales</taxon>
        <taxon>Agaricineae</taxon>
        <taxon>Psathyrellaceae</taxon>
        <taxon>Coprinellus</taxon>
    </lineage>
</organism>
<gene>
    <name evidence="2" type="ORF">FA13DRAFT_1287121</name>
</gene>
<dbReference type="InterPro" id="IPR036047">
    <property type="entry name" value="F-box-like_dom_sf"/>
</dbReference>
<sequence length="111" mass="12521">MIDVGSLNPRKSGGIAQADVPRDVWLEIVVHLEAPDVLSLQSSCKLLHDALREKPVWISVLQRGCVRDGVYFPSYPVTEMDVRRLERAALGPYRLYRLVESRSAHRTILPA</sequence>
<keyword evidence="3" id="KW-1185">Reference proteome</keyword>
<comment type="caution">
    <text evidence="2">The sequence shown here is derived from an EMBL/GenBank/DDBJ whole genome shotgun (WGS) entry which is preliminary data.</text>
</comment>
<dbReference type="SUPFAM" id="SSF81383">
    <property type="entry name" value="F-box domain"/>
    <property type="match status" value="1"/>
</dbReference>
<dbReference type="Pfam" id="PF00646">
    <property type="entry name" value="F-box"/>
    <property type="match status" value="1"/>
</dbReference>
<dbReference type="EMBL" id="QPFP01000063">
    <property type="protein sequence ID" value="TEB24783.1"/>
    <property type="molecule type" value="Genomic_DNA"/>
</dbReference>
<name>A0A4Y7SSD2_COPMI</name>